<dbReference type="InParanoid" id="A0A2K5ATZ4"/>
<dbReference type="AlphaFoldDB" id="A0A2K5ATZ4"/>
<keyword evidence="2" id="KW-1185">Reference proteome</keyword>
<evidence type="ECO:0000313" key="3">
    <source>
        <dbReference type="WormBase" id="K11D12.14"/>
    </source>
</evidence>
<dbReference type="EMBL" id="BX284605">
    <property type="protein sequence ID" value="SPC47964.2"/>
    <property type="molecule type" value="Genomic_DNA"/>
</dbReference>
<accession>A0A2K5ATZ4</accession>
<reference evidence="1 2" key="1">
    <citation type="journal article" date="1998" name="Science">
        <title>Genome sequence of the nematode C. elegans: a platform for investigating biology.</title>
        <authorList>
            <consortium name="The C. elegans sequencing consortium"/>
            <person name="Sulson J.E."/>
            <person name="Waterston R."/>
        </authorList>
    </citation>
    <scope>NUCLEOTIDE SEQUENCE [LARGE SCALE GENOMIC DNA]</scope>
    <source>
        <strain evidence="1 2">Bristol N2</strain>
    </source>
</reference>
<dbReference type="WormBase" id="K11D12.14">
    <property type="protein sequence ID" value="CE52465"/>
    <property type="gene ID" value="WBGene00303069"/>
</dbReference>
<proteinExistence type="predicted"/>
<protein>
    <submittedName>
        <fullName evidence="1">Uncharacterized protein</fullName>
    </submittedName>
</protein>
<evidence type="ECO:0000313" key="2">
    <source>
        <dbReference type="Proteomes" id="UP000001940"/>
    </source>
</evidence>
<dbReference type="AGR" id="WB:WBGene00303069"/>
<dbReference type="Proteomes" id="UP000001940">
    <property type="component" value="Chromosome V"/>
</dbReference>
<name>A0A2K5ATZ4_CAEEL</name>
<dbReference type="OrthoDB" id="6275927at2759"/>
<organism evidence="1 2">
    <name type="scientific">Caenorhabditis elegans</name>
    <dbReference type="NCBI Taxonomy" id="6239"/>
    <lineage>
        <taxon>Eukaryota</taxon>
        <taxon>Metazoa</taxon>
        <taxon>Ecdysozoa</taxon>
        <taxon>Nematoda</taxon>
        <taxon>Chromadorea</taxon>
        <taxon>Rhabditida</taxon>
        <taxon>Rhabditina</taxon>
        <taxon>Rhabditomorpha</taxon>
        <taxon>Rhabditoidea</taxon>
        <taxon>Rhabditidae</taxon>
        <taxon>Peloderinae</taxon>
        <taxon>Caenorhabditis</taxon>
    </lineage>
</organism>
<gene>
    <name evidence="1" type="ORF">CELE_K11D12.14</name>
    <name evidence="1 3" type="ORF">K11D12.14</name>
</gene>
<evidence type="ECO:0000313" key="1">
    <source>
        <dbReference type="EMBL" id="SPC47964.2"/>
    </source>
</evidence>
<sequence length="16" mass="1828">MFELALVDNLHITVGR</sequence>